<dbReference type="SUPFAM" id="SSF52540">
    <property type="entry name" value="P-loop containing nucleoside triphosphate hydrolases"/>
    <property type="match status" value="1"/>
</dbReference>
<dbReference type="CDD" id="cd00009">
    <property type="entry name" value="AAA"/>
    <property type="match status" value="1"/>
</dbReference>
<evidence type="ECO:0000259" key="1">
    <source>
        <dbReference type="SMART" id="SM00382"/>
    </source>
</evidence>
<dbReference type="EMBL" id="MT141371">
    <property type="protein sequence ID" value="QJA59485.1"/>
    <property type="molecule type" value="Genomic_DNA"/>
</dbReference>
<protein>
    <submittedName>
        <fullName evidence="2">Putative DNA polymerase</fullName>
    </submittedName>
</protein>
<dbReference type="Gene3D" id="1.10.8.60">
    <property type="match status" value="1"/>
</dbReference>
<name>A0A6M3IQC1_9ZZZZ</name>
<proteinExistence type="predicted"/>
<organism evidence="2">
    <name type="scientific">viral metagenome</name>
    <dbReference type="NCBI Taxonomy" id="1070528"/>
    <lineage>
        <taxon>unclassified sequences</taxon>
        <taxon>metagenomes</taxon>
        <taxon>organismal metagenomes</taxon>
    </lineage>
</organism>
<dbReference type="EMBL" id="MT142148">
    <property type="protein sequence ID" value="QJA75219.1"/>
    <property type="molecule type" value="Genomic_DNA"/>
</dbReference>
<dbReference type="SMART" id="SM00382">
    <property type="entry name" value="AAA"/>
    <property type="match status" value="1"/>
</dbReference>
<reference evidence="2" key="1">
    <citation type="submission" date="2020-03" db="EMBL/GenBank/DDBJ databases">
        <title>The deep terrestrial virosphere.</title>
        <authorList>
            <person name="Holmfeldt K."/>
            <person name="Nilsson E."/>
            <person name="Simone D."/>
            <person name="Lopez-Fernandez M."/>
            <person name="Wu X."/>
            <person name="de Brujin I."/>
            <person name="Lundin D."/>
            <person name="Andersson A."/>
            <person name="Bertilsson S."/>
            <person name="Dopson M."/>
        </authorList>
    </citation>
    <scope>NUCLEOTIDE SEQUENCE</scope>
    <source>
        <strain evidence="3">MM415A01857</strain>
        <strain evidence="2">MM415B01290</strain>
    </source>
</reference>
<evidence type="ECO:0000313" key="2">
    <source>
        <dbReference type="EMBL" id="QJA59485.1"/>
    </source>
</evidence>
<dbReference type="Gene3D" id="3.40.50.300">
    <property type="entry name" value="P-loop containing nucleotide triphosphate hydrolases"/>
    <property type="match status" value="1"/>
</dbReference>
<dbReference type="GO" id="GO:0006261">
    <property type="term" value="P:DNA-templated DNA replication"/>
    <property type="evidence" value="ECO:0007669"/>
    <property type="project" value="TreeGrafter"/>
</dbReference>
<dbReference type="PANTHER" id="PTHR11669">
    <property type="entry name" value="REPLICATION FACTOR C / DNA POLYMERASE III GAMMA-TAU SUBUNIT"/>
    <property type="match status" value="1"/>
</dbReference>
<dbReference type="InterPro" id="IPR027417">
    <property type="entry name" value="P-loop_NTPase"/>
</dbReference>
<sequence>MSEVFYRKYRPRVFKNVIGQDKSLRMLRDMIKRDSIPHAILFSGPSGTGKTTLARIMCNKLQCDPVDVQEINTADFRGIDMIRDIRSRMHQAPLSGTCRAYIIDEAHKMSTDAQHAVLKILEDTPAHVYFFLATTEPNKLIKTVRNRCTEIALKSLSTNDLIEGVILPVVQKEELNLPQGIIEAVANAAEGSPRKALVILHQIIGLSNEKEMVDAIESVDSEKAGIDIARALLSGRTSWKAMTELLKAVNQEEPETIRRIVLGYASAVALSGGNMTGKAIQMIECFRDNYYDTGKAGLVLSCYELVQGK</sequence>
<dbReference type="InterPro" id="IPR050238">
    <property type="entry name" value="DNA_Rep/Repair_Clamp_Loader"/>
</dbReference>
<evidence type="ECO:0000313" key="3">
    <source>
        <dbReference type="EMBL" id="QJA75219.1"/>
    </source>
</evidence>
<dbReference type="AlphaFoldDB" id="A0A6M3IQC1"/>
<dbReference type="PANTHER" id="PTHR11669:SF0">
    <property type="entry name" value="PROTEIN STICHEL-LIKE 2"/>
    <property type="match status" value="1"/>
</dbReference>
<feature type="domain" description="AAA+ ATPase" evidence="1">
    <location>
        <begin position="36"/>
        <end position="180"/>
    </location>
</feature>
<gene>
    <name evidence="3" type="ORF">MM415A01857_0012</name>
    <name evidence="2" type="ORF">MM415B01290_0018</name>
</gene>
<dbReference type="InterPro" id="IPR003593">
    <property type="entry name" value="AAA+_ATPase"/>
</dbReference>
<dbReference type="Pfam" id="PF13177">
    <property type="entry name" value="DNA_pol3_delta2"/>
    <property type="match status" value="2"/>
</dbReference>
<accession>A0A6M3IQC1</accession>